<feature type="region of interest" description="Fe-S binding site B" evidence="9">
    <location>
        <begin position="156"/>
        <end position="170"/>
    </location>
</feature>
<dbReference type="GO" id="GO:0051539">
    <property type="term" value="F:4 iron, 4 sulfur cluster binding"/>
    <property type="evidence" value="ECO:0007669"/>
    <property type="project" value="UniProtKB-KW"/>
</dbReference>
<accession>A0AAN4ZLV4</accession>
<feature type="short sequence motif" description="Cx2C motif 1" evidence="9">
    <location>
        <begin position="156"/>
        <end position="159"/>
    </location>
</feature>
<keyword evidence="4 9" id="KW-0963">Cytoplasm</keyword>
<dbReference type="GO" id="GO:0046872">
    <property type="term" value="F:metal ion binding"/>
    <property type="evidence" value="ECO:0007669"/>
    <property type="project" value="UniProtKB-KW"/>
</dbReference>
<dbReference type="GO" id="GO:0005758">
    <property type="term" value="C:mitochondrial intermembrane space"/>
    <property type="evidence" value="ECO:0007669"/>
    <property type="project" value="UniProtKB-SubCell"/>
</dbReference>
<dbReference type="AlphaFoldDB" id="A0AAN4ZLV4"/>
<comment type="cofactor">
    <cofactor evidence="1 9">
        <name>[4Fe-4S] cluster</name>
        <dbReference type="ChEBI" id="CHEBI:49883"/>
    </cofactor>
</comment>
<feature type="short sequence motif" description="Cx2C motif 2" evidence="9">
    <location>
        <begin position="167"/>
        <end position="170"/>
    </location>
</feature>
<dbReference type="GO" id="GO:0051537">
    <property type="term" value="F:2 iron, 2 sulfur cluster binding"/>
    <property type="evidence" value="ECO:0007669"/>
    <property type="project" value="UniProtKB-UniRule"/>
</dbReference>
<evidence type="ECO:0000256" key="5">
    <source>
        <dbReference type="ARBA" id="ARBA00022723"/>
    </source>
</evidence>
<evidence type="ECO:0000313" key="11">
    <source>
        <dbReference type="EMBL" id="GMR40828.1"/>
    </source>
</evidence>
<dbReference type="Pfam" id="PF05093">
    <property type="entry name" value="CIAPIN1"/>
    <property type="match status" value="2"/>
</dbReference>
<evidence type="ECO:0000313" key="12">
    <source>
        <dbReference type="Proteomes" id="UP001328107"/>
    </source>
</evidence>
<proteinExistence type="inferred from homology"/>
<evidence type="ECO:0000256" key="2">
    <source>
        <dbReference type="ARBA" id="ARBA00008169"/>
    </source>
</evidence>
<evidence type="ECO:0000256" key="3">
    <source>
        <dbReference type="ARBA" id="ARBA00022485"/>
    </source>
</evidence>
<feature type="binding site" evidence="9">
    <location>
        <position position="131"/>
    </location>
    <ligand>
        <name>[2Fe-2S] cluster</name>
        <dbReference type="ChEBI" id="CHEBI:190135"/>
    </ligand>
</feature>
<feature type="binding site" evidence="9">
    <location>
        <position position="167"/>
    </location>
    <ligand>
        <name>[4Fe-4S] cluster</name>
        <dbReference type="ChEBI" id="CHEBI:49883"/>
    </ligand>
</feature>
<keyword evidence="12" id="KW-1185">Reference proteome</keyword>
<evidence type="ECO:0000256" key="7">
    <source>
        <dbReference type="ARBA" id="ARBA00023014"/>
    </source>
</evidence>
<evidence type="ECO:0000259" key="10">
    <source>
        <dbReference type="Pfam" id="PF05093"/>
    </source>
</evidence>
<comment type="domain">
    <text evidence="9">The C-terminal domain binds 2 Fe-S clusters but is otherwise mostly in an intrinsically disordered conformation.</text>
</comment>
<dbReference type="PANTHER" id="PTHR13273">
    <property type="entry name" value="ANAMORSIN"/>
    <property type="match status" value="1"/>
</dbReference>
<dbReference type="GO" id="GO:0016226">
    <property type="term" value="P:iron-sulfur cluster assembly"/>
    <property type="evidence" value="ECO:0007669"/>
    <property type="project" value="UniProtKB-UniRule"/>
</dbReference>
<evidence type="ECO:0000256" key="4">
    <source>
        <dbReference type="ARBA" id="ARBA00022490"/>
    </source>
</evidence>
<feature type="domain" description="Anamorsin C-terminal" evidence="10">
    <location>
        <begin position="150"/>
        <end position="186"/>
    </location>
</feature>
<dbReference type="HAMAP" id="MF_03115">
    <property type="entry name" value="Anamorsin"/>
    <property type="match status" value="1"/>
</dbReference>
<feature type="binding site" evidence="9">
    <location>
        <position position="156"/>
    </location>
    <ligand>
        <name>[4Fe-4S] cluster</name>
        <dbReference type="ChEBI" id="CHEBI:49883"/>
    </ligand>
</feature>
<evidence type="ECO:0000256" key="1">
    <source>
        <dbReference type="ARBA" id="ARBA00001966"/>
    </source>
</evidence>
<feature type="domain" description="Anamorsin C-terminal" evidence="10">
    <location>
        <begin position="122"/>
        <end position="148"/>
    </location>
</feature>
<evidence type="ECO:0000256" key="6">
    <source>
        <dbReference type="ARBA" id="ARBA00023004"/>
    </source>
</evidence>
<reference evidence="12" key="1">
    <citation type="submission" date="2022-10" db="EMBL/GenBank/DDBJ databases">
        <title>Genome assembly of Pristionchus species.</title>
        <authorList>
            <person name="Yoshida K."/>
            <person name="Sommer R.J."/>
        </authorList>
    </citation>
    <scope>NUCLEOTIDE SEQUENCE [LARGE SCALE GENOMIC DNA]</scope>
    <source>
        <strain evidence="12">RS5460</strain>
    </source>
</reference>
<feature type="binding site" evidence="9">
    <location>
        <position position="170"/>
    </location>
    <ligand>
        <name>[4Fe-4S] cluster</name>
        <dbReference type="ChEBI" id="CHEBI:49883"/>
    </ligand>
</feature>
<protein>
    <recommendedName>
        <fullName evidence="9">Anamorsin homolog</fullName>
    </recommendedName>
    <alternativeName>
        <fullName evidence="9">Fe-S cluster assembly protein DRE2 homolog</fullName>
    </alternativeName>
</protein>
<comment type="caution">
    <text evidence="9">Lacks conserved residue(s) required for the propagation of feature annotation.</text>
</comment>
<dbReference type="EMBL" id="BTRK01000003">
    <property type="protein sequence ID" value="GMR40828.1"/>
    <property type="molecule type" value="Genomic_DNA"/>
</dbReference>
<keyword evidence="7 9" id="KW-0411">Iron-sulfur</keyword>
<keyword evidence="8 9" id="KW-0496">Mitochondrion</keyword>
<gene>
    <name evidence="11" type="ORF">PMAYCL1PPCAC_11023</name>
</gene>
<comment type="domain">
    <text evidence="9">The N-terminal domain has structural similarity with S-adenosyl-L-methionine-dependent methyltransferases, but does not bind S-adenosyl-L-methionine. It is required for correct assembly of the 2 Fe-S clusters.</text>
</comment>
<keyword evidence="9" id="KW-0001">2Fe-2S</keyword>
<keyword evidence="6 9" id="KW-0408">Iron</keyword>
<dbReference type="InterPro" id="IPR046408">
    <property type="entry name" value="CIAPIN1"/>
</dbReference>
<evidence type="ECO:0000256" key="8">
    <source>
        <dbReference type="ARBA" id="ARBA00023128"/>
    </source>
</evidence>
<name>A0AAN4ZLV4_9BILA</name>
<comment type="subunit">
    <text evidence="9">Monomer.</text>
</comment>
<feature type="binding site" evidence="9">
    <location>
        <position position="134"/>
    </location>
    <ligand>
        <name>[2Fe-2S] cluster</name>
        <dbReference type="ChEBI" id="CHEBI:190135"/>
    </ligand>
</feature>
<comment type="domain">
    <text evidence="9">The twin Cx2C motifs are involved in the recognition by the mitochondrial MIA40-ERV1 disulfide relay system. The formation of 2 disulfide bonds in the Cx2C motifs through dithiol/disulfide exchange reactions effectively traps the protein in the mitochondrial intermembrane space.</text>
</comment>
<comment type="caution">
    <text evidence="11">The sequence shown here is derived from an EMBL/GenBank/DDBJ whole genome shotgun (WGS) entry which is preliminary data.</text>
</comment>
<comment type="subcellular location">
    <subcellularLocation>
        <location evidence="9">Cytoplasm</location>
    </subcellularLocation>
    <subcellularLocation>
        <location evidence="9">Mitochondrion intermembrane space</location>
    </subcellularLocation>
</comment>
<comment type="function">
    <text evidence="9">Component of the cytosolic iron-sulfur (Fe-S) protein assembly (CIA) machinery. Required for the maturation of extramitochondrial Fe-S proteins. Part of an electron transfer chain functioning in an early step of cytosolic Fe-S biogenesis, facilitating the de novo assembly of a [4Fe-4S] cluster on the cytosolic Fe-S scaffold complex. Electrons are transferred from NADPH via a FAD- and FMN-containing diflavin oxidoreductase. Together with the diflavin oxidoreductase, also required for the assembly of the diferric tyrosyl radical cofactor of ribonucleotide reductase (RNR), probably by providing electrons for reduction during radical cofactor maturation in the catalytic small subunit.</text>
</comment>
<comment type="cofactor">
    <cofactor evidence="9">
        <name>[2Fe-2S] cluster</name>
        <dbReference type="ChEBI" id="CHEBI:190135"/>
    </cofactor>
</comment>
<dbReference type="InterPro" id="IPR007785">
    <property type="entry name" value="Anamorsin"/>
</dbReference>
<dbReference type="Proteomes" id="UP001328107">
    <property type="component" value="Unassembled WGS sequence"/>
</dbReference>
<evidence type="ECO:0000256" key="9">
    <source>
        <dbReference type="HAMAP-Rule" id="MF_03115"/>
    </source>
</evidence>
<dbReference type="PANTHER" id="PTHR13273:SF14">
    <property type="entry name" value="ANAMORSIN"/>
    <property type="match status" value="1"/>
</dbReference>
<feature type="binding site" evidence="9">
    <location>
        <position position="159"/>
    </location>
    <ligand>
        <name>[4Fe-4S] cluster</name>
        <dbReference type="ChEBI" id="CHEBI:49883"/>
    </ligand>
</feature>
<comment type="similarity">
    <text evidence="2 9">Belongs to the anamorsin family.</text>
</comment>
<dbReference type="GO" id="GO:0009055">
    <property type="term" value="F:electron transfer activity"/>
    <property type="evidence" value="ECO:0007669"/>
    <property type="project" value="UniProtKB-UniRule"/>
</dbReference>
<organism evidence="11 12">
    <name type="scientific">Pristionchus mayeri</name>
    <dbReference type="NCBI Taxonomy" id="1317129"/>
    <lineage>
        <taxon>Eukaryota</taxon>
        <taxon>Metazoa</taxon>
        <taxon>Ecdysozoa</taxon>
        <taxon>Nematoda</taxon>
        <taxon>Chromadorea</taxon>
        <taxon>Rhabditida</taxon>
        <taxon>Rhabditina</taxon>
        <taxon>Diplogasteromorpha</taxon>
        <taxon>Diplogasteroidea</taxon>
        <taxon>Neodiplogasteridae</taxon>
        <taxon>Pristionchus</taxon>
    </lineage>
</organism>
<feature type="binding site" evidence="9">
    <location>
        <position position="117"/>
    </location>
    <ligand>
        <name>[2Fe-2S] cluster</name>
        <dbReference type="ChEBI" id="CHEBI:190135"/>
    </ligand>
</feature>
<keyword evidence="5 9" id="KW-0479">Metal-binding</keyword>
<feature type="binding site" evidence="9">
    <location>
        <position position="136"/>
    </location>
    <ligand>
        <name>[2Fe-2S] cluster</name>
        <dbReference type="ChEBI" id="CHEBI:190135"/>
    </ligand>
</feature>
<sequence length="192" mass="20058">MPEIVKLSVAADEQQLEKTLQEAAAAAKPGGAVEIRVAAGLEAAVVARKLRVNGFVQEAVTEDGDGLLATAVRPSFSTAAQPLKLAAVAADDDLVDEDGLLEEEDLKKPEKKDLQACGDAVEGEAKKKKACKNCTCGLAEEEEQEKAAAPKAKSSCGNCALGDAFRCSACPYLGQPPFKPGETLKLTMVDDL</sequence>
<keyword evidence="3 9" id="KW-0004">4Fe-4S</keyword>